<dbReference type="EMBL" id="MT740725">
    <property type="protein sequence ID" value="QMV32326.1"/>
    <property type="molecule type" value="Genomic_DNA"/>
</dbReference>
<dbReference type="Proteomes" id="UP000515295">
    <property type="component" value="Segment"/>
</dbReference>
<accession>A0A7G5B7Q3</accession>
<sequence length="148" mass="16294">MSAIAIRHELIEAARHLAIARTPTIDDIARMKTALEAFMSNFLEEPVRVVFDNTKAQQQEGGKLDVSFVGGAQPTHFCKVCNAMWRRWPDGSWNLRSKQCGACCDNVEMGDQIVPMGHDGARATDGSAEAISEALRPLANDWEPEPKA</sequence>
<name>A0A7G5B7Q3_9CAUD</name>
<protein>
    <submittedName>
        <fullName evidence="1">Uncharacterized protein</fullName>
    </submittedName>
</protein>
<reference evidence="1 2" key="1">
    <citation type="submission" date="2020-07" db="EMBL/GenBank/DDBJ databases">
        <title>Ralstonia phages.</title>
        <authorList>
            <person name="Trotereau A."/>
            <person name="Boyer C."/>
            <person name="Torres-Barcelo C."/>
        </authorList>
    </citation>
    <scope>NUCLEOTIDE SEQUENCE [LARGE SCALE GENOMIC DNA]</scope>
</reference>
<gene>
    <name evidence="1" type="ORF">S1_00009</name>
</gene>
<organism evidence="1 2">
    <name type="scientific">Ralstonia phage Adzire</name>
    <dbReference type="NCBI Taxonomy" id="2759711"/>
    <lineage>
        <taxon>Viruses</taxon>
        <taxon>Duplodnaviria</taxon>
        <taxon>Heunggongvirae</taxon>
        <taxon>Uroviricota</taxon>
        <taxon>Caudoviricetes</taxon>
        <taxon>Bakolyvirus</taxon>
        <taxon>Bakolyvirus simangalove</taxon>
    </lineage>
</organism>
<proteinExistence type="predicted"/>
<evidence type="ECO:0000313" key="2">
    <source>
        <dbReference type="Proteomes" id="UP000515295"/>
    </source>
</evidence>
<evidence type="ECO:0000313" key="1">
    <source>
        <dbReference type="EMBL" id="QMV32326.1"/>
    </source>
</evidence>